<dbReference type="RefSeq" id="WP_343826685.1">
    <property type="nucleotide sequence ID" value="NZ_BAAACI010000006.1"/>
</dbReference>
<dbReference type="EMBL" id="BAAACI010000006">
    <property type="protein sequence ID" value="GAA0774410.1"/>
    <property type="molecule type" value="Genomic_DNA"/>
</dbReference>
<reference evidence="3" key="1">
    <citation type="journal article" date="2019" name="Int. J. Syst. Evol. Microbiol.">
        <title>The Global Catalogue of Microorganisms (GCM) 10K type strain sequencing project: providing services to taxonomists for standard genome sequencing and annotation.</title>
        <authorList>
            <consortium name="The Broad Institute Genomics Platform"/>
            <consortium name="The Broad Institute Genome Sequencing Center for Infectious Disease"/>
            <person name="Wu L."/>
            <person name="Ma J."/>
        </authorList>
    </citation>
    <scope>NUCLEOTIDE SEQUENCE [LARGE SCALE GENOMIC DNA]</scope>
    <source>
        <strain evidence="3">JCM 1417</strain>
    </source>
</reference>
<evidence type="ECO:0000259" key="1">
    <source>
        <dbReference type="Pfam" id="PF09509"/>
    </source>
</evidence>
<protein>
    <submittedName>
        <fullName evidence="2">TIGR02391 family protein</fullName>
    </submittedName>
</protein>
<evidence type="ECO:0000313" key="2">
    <source>
        <dbReference type="EMBL" id="GAA0774410.1"/>
    </source>
</evidence>
<evidence type="ECO:0000313" key="3">
    <source>
        <dbReference type="Proteomes" id="UP001501047"/>
    </source>
</evidence>
<feature type="domain" description="Conserved hypothetical protein CHP02391" evidence="1">
    <location>
        <begin position="138"/>
        <end position="257"/>
    </location>
</feature>
<proteinExistence type="predicted"/>
<dbReference type="NCBIfam" id="TIGR02391">
    <property type="entry name" value="hypoth_ymh"/>
    <property type="match status" value="1"/>
</dbReference>
<organism evidence="2 3">
    <name type="scientific">Clostridium subterminale</name>
    <dbReference type="NCBI Taxonomy" id="1550"/>
    <lineage>
        <taxon>Bacteria</taxon>
        <taxon>Bacillati</taxon>
        <taxon>Bacillota</taxon>
        <taxon>Clostridia</taxon>
        <taxon>Eubacteriales</taxon>
        <taxon>Clostridiaceae</taxon>
        <taxon>Clostridium</taxon>
    </lineage>
</organism>
<sequence>MDTIPLFDNNTLEQISKILGEPPTSGSQITSIFASVGYNENSNITKWRRIYHYFNMSQTQFNSPNKVLELILKFVDPVKFLNNKENFISITHELNKVLSFSGLQVNNQGQLIKTTKATTIDQAHQRASNLQNVLYERSIHSDILKFCKAELLQENYFHAVLEATKSVSNKLRLISGVELDGNELVIEVFNKKKPLIAINSLRTSSEINEAQGLKNLIMGVFSMFRNPHAHEAKIYWNISEQDAIDLLTTLSFIHRKLDNAVKIPYQ</sequence>
<comment type="caution">
    <text evidence="2">The sequence shown here is derived from an EMBL/GenBank/DDBJ whole genome shotgun (WGS) entry which is preliminary data.</text>
</comment>
<dbReference type="Proteomes" id="UP001501047">
    <property type="component" value="Unassembled WGS sequence"/>
</dbReference>
<dbReference type="InterPro" id="IPR012654">
    <property type="entry name" value="CHP02391"/>
</dbReference>
<dbReference type="Pfam" id="PF09509">
    <property type="entry name" value="Hypoth_Ymh"/>
    <property type="match status" value="1"/>
</dbReference>
<gene>
    <name evidence="2" type="ORF">GCM10008908_24200</name>
</gene>
<keyword evidence="3" id="KW-1185">Reference proteome</keyword>
<accession>A0ABP3W3S6</accession>
<name>A0ABP3W3S6_CLOSU</name>